<sequence length="144" mass="14408">MRSRIAITALLATGALMSSGGAAIGVTALSTTSDASQAQYGTATQTTPRSDVTPQNVTPQGDTLAGGDQGTNPPSGGVKNAGDESTPTPTAQAAQPARQLESNSADELPFTGYAAIPLLLVGLALLVTGLVLRRSTSTAGRRLT</sequence>
<evidence type="ECO:0000256" key="1">
    <source>
        <dbReference type="SAM" id="MobiDB-lite"/>
    </source>
</evidence>
<evidence type="ECO:0008006" key="5">
    <source>
        <dbReference type="Google" id="ProtNLM"/>
    </source>
</evidence>
<keyword evidence="2" id="KW-0472">Membrane</keyword>
<evidence type="ECO:0000256" key="2">
    <source>
        <dbReference type="SAM" id="Phobius"/>
    </source>
</evidence>
<evidence type="ECO:0000256" key="3">
    <source>
        <dbReference type="SAM" id="SignalP"/>
    </source>
</evidence>
<name>A0A6J4STM4_9ACTN</name>
<dbReference type="AlphaFoldDB" id="A0A6J4STM4"/>
<evidence type="ECO:0000313" key="4">
    <source>
        <dbReference type="EMBL" id="CAA9504870.1"/>
    </source>
</evidence>
<feature type="region of interest" description="Disordered" evidence="1">
    <location>
        <begin position="35"/>
        <end position="103"/>
    </location>
</feature>
<feature type="compositionally biased region" description="Polar residues" evidence="1">
    <location>
        <begin position="35"/>
        <end position="61"/>
    </location>
</feature>
<gene>
    <name evidence="4" type="ORF">AVDCRST_MAG67-2266</name>
</gene>
<protein>
    <recommendedName>
        <fullName evidence="5">Gram-positive cocci surface proteins LPxTG domain-containing protein</fullName>
    </recommendedName>
</protein>
<feature type="transmembrane region" description="Helical" evidence="2">
    <location>
        <begin position="110"/>
        <end position="132"/>
    </location>
</feature>
<dbReference type="EMBL" id="CADCVQ010000090">
    <property type="protein sequence ID" value="CAA9504870.1"/>
    <property type="molecule type" value="Genomic_DNA"/>
</dbReference>
<keyword evidence="2" id="KW-1133">Transmembrane helix</keyword>
<accession>A0A6J4STM4</accession>
<proteinExistence type="predicted"/>
<organism evidence="4">
    <name type="scientific">uncultured Solirubrobacteraceae bacterium</name>
    <dbReference type="NCBI Taxonomy" id="1162706"/>
    <lineage>
        <taxon>Bacteria</taxon>
        <taxon>Bacillati</taxon>
        <taxon>Actinomycetota</taxon>
        <taxon>Thermoleophilia</taxon>
        <taxon>Solirubrobacterales</taxon>
        <taxon>Solirubrobacteraceae</taxon>
        <taxon>environmental samples</taxon>
    </lineage>
</organism>
<keyword evidence="3" id="KW-0732">Signal</keyword>
<feature type="chain" id="PRO_5038991669" description="Gram-positive cocci surface proteins LPxTG domain-containing protein" evidence="3">
    <location>
        <begin position="23"/>
        <end position="144"/>
    </location>
</feature>
<feature type="signal peptide" evidence="3">
    <location>
        <begin position="1"/>
        <end position="22"/>
    </location>
</feature>
<reference evidence="4" key="1">
    <citation type="submission" date="2020-02" db="EMBL/GenBank/DDBJ databases">
        <authorList>
            <person name="Meier V. D."/>
        </authorList>
    </citation>
    <scope>NUCLEOTIDE SEQUENCE</scope>
    <source>
        <strain evidence="4">AVDCRST_MAG67</strain>
    </source>
</reference>
<feature type="compositionally biased region" description="Low complexity" evidence="1">
    <location>
        <begin position="86"/>
        <end position="99"/>
    </location>
</feature>
<keyword evidence="2" id="KW-0812">Transmembrane</keyword>